<feature type="compositionally biased region" description="Acidic residues" evidence="1">
    <location>
        <begin position="1"/>
        <end position="38"/>
    </location>
</feature>
<feature type="region of interest" description="Disordered" evidence="1">
    <location>
        <begin position="1"/>
        <end position="41"/>
    </location>
</feature>
<dbReference type="KEGG" id="kal:KALB_8378"/>
<keyword evidence="3" id="KW-1185">Reference proteome</keyword>
<dbReference type="AlphaFoldDB" id="W5WUB2"/>
<evidence type="ECO:0000313" key="3">
    <source>
        <dbReference type="Proteomes" id="UP000019225"/>
    </source>
</evidence>
<accession>W5WUB2</accession>
<protein>
    <submittedName>
        <fullName evidence="2">Uncharacterized protein</fullName>
    </submittedName>
</protein>
<evidence type="ECO:0000256" key="1">
    <source>
        <dbReference type="SAM" id="MobiDB-lite"/>
    </source>
</evidence>
<proteinExistence type="predicted"/>
<sequence length="95" mass="10338">MHSDEDEPEGFQDEFGDDLEDDEDFDEEYDEDEDEEDAVPAYRDPRTVCHFCGGVGEIAHPVLGLIAGVPRTINSGRVCPLCEGASALIGLTPPV</sequence>
<organism evidence="2 3">
    <name type="scientific">Kutzneria albida DSM 43870</name>
    <dbReference type="NCBI Taxonomy" id="1449976"/>
    <lineage>
        <taxon>Bacteria</taxon>
        <taxon>Bacillati</taxon>
        <taxon>Actinomycetota</taxon>
        <taxon>Actinomycetes</taxon>
        <taxon>Pseudonocardiales</taxon>
        <taxon>Pseudonocardiaceae</taxon>
        <taxon>Kutzneria</taxon>
    </lineage>
</organism>
<reference evidence="2 3" key="1">
    <citation type="journal article" date="2014" name="BMC Genomics">
        <title>Complete genome sequence of producer of the glycopeptide antibiotic Aculeximycin Kutzneria albida DSM 43870T, a representative of minor genus of Pseudonocardiaceae.</title>
        <authorList>
            <person name="Rebets Y."/>
            <person name="Tokovenko B."/>
            <person name="Lushchyk I."/>
            <person name="Ruckert C."/>
            <person name="Zaburannyi N."/>
            <person name="Bechthold A."/>
            <person name="Kalinowski J."/>
            <person name="Luzhetskyy A."/>
        </authorList>
    </citation>
    <scope>NUCLEOTIDE SEQUENCE [LARGE SCALE GENOMIC DNA]</scope>
    <source>
        <strain evidence="2">DSM 43870</strain>
    </source>
</reference>
<gene>
    <name evidence="2" type="ORF">KALB_8378</name>
</gene>
<name>W5WUB2_9PSEU</name>
<dbReference type="EMBL" id="CP007155">
    <property type="protein sequence ID" value="AHI01735.1"/>
    <property type="molecule type" value="Genomic_DNA"/>
</dbReference>
<dbReference type="eggNOG" id="ENOG5031S94">
    <property type="taxonomic scope" value="Bacteria"/>
</dbReference>
<evidence type="ECO:0000313" key="2">
    <source>
        <dbReference type="EMBL" id="AHI01735.1"/>
    </source>
</evidence>
<dbReference type="HOGENOM" id="CLU_2369189_0_0_11"/>
<dbReference type="Proteomes" id="UP000019225">
    <property type="component" value="Chromosome"/>
</dbReference>